<evidence type="ECO:0000313" key="10">
    <source>
        <dbReference type="Proteomes" id="UP001180724"/>
    </source>
</evidence>
<sequence length="400" mass="43524">MDTSITSAISVKDIPRLDPPPACTPLAGLSDGGLPRVVLPSGHTAVHLTRYGDVHRVLKDPTFSRARANTDDGPSFLPTAMPPELLINLDAAHHARMRRVVANEYGAAAVERLRPALEEIIEVCFADLRSEEHPDVFRTVLDRIPAEVNARFLGLPAQDFERVRLHGRTAQMAPADDFDTLVEHFTAVCAYVTDLVTGVRPSARGGLVERLVAGRDRAEPPLTDAELTGLLLPAVVAGDHNSLSVLAKAVYALLCSPGLWQRLVADPAVAPRLTEELIRLIPLGGPSAFPRIATRDVETAEAVIHEGDVVYADVFAANRDPEVFPAPETIDPDREGAKHLQFGYGMHHCMGAALARLEITTVLVRLAQEFPRLALDADPETLPWDHGVLLRRPTALPVRW</sequence>
<dbReference type="RefSeq" id="WP_311582468.1">
    <property type="nucleotide sequence ID" value="NZ_JAVRFH010000059.1"/>
</dbReference>
<evidence type="ECO:0000256" key="4">
    <source>
        <dbReference type="ARBA" id="ARBA00022723"/>
    </source>
</evidence>
<keyword evidence="6 8" id="KW-0408">Iron</keyword>
<accession>A0ABU3B2Y8</accession>
<protein>
    <submittedName>
        <fullName evidence="9">Cytochrome P450</fullName>
    </submittedName>
</protein>
<comment type="caution">
    <text evidence="9">The sequence shown here is derived from an EMBL/GenBank/DDBJ whole genome shotgun (WGS) entry which is preliminary data.</text>
</comment>
<dbReference type="InterPro" id="IPR001128">
    <property type="entry name" value="Cyt_P450"/>
</dbReference>
<dbReference type="Pfam" id="PF00067">
    <property type="entry name" value="p450"/>
    <property type="match status" value="1"/>
</dbReference>
<evidence type="ECO:0000256" key="2">
    <source>
        <dbReference type="ARBA" id="ARBA00010617"/>
    </source>
</evidence>
<comment type="cofactor">
    <cofactor evidence="1">
        <name>heme</name>
        <dbReference type="ChEBI" id="CHEBI:30413"/>
    </cofactor>
</comment>
<dbReference type="InterPro" id="IPR002397">
    <property type="entry name" value="Cyt_P450_B"/>
</dbReference>
<dbReference type="PROSITE" id="PS00086">
    <property type="entry name" value="CYTOCHROME_P450"/>
    <property type="match status" value="1"/>
</dbReference>
<dbReference type="InterPro" id="IPR036396">
    <property type="entry name" value="Cyt_P450_sf"/>
</dbReference>
<name>A0ABU3B2Y8_9ACTN</name>
<comment type="similarity">
    <text evidence="2 8">Belongs to the cytochrome P450 family.</text>
</comment>
<dbReference type="Gene3D" id="1.10.630.10">
    <property type="entry name" value="Cytochrome P450"/>
    <property type="match status" value="1"/>
</dbReference>
<proteinExistence type="inferred from homology"/>
<dbReference type="Proteomes" id="UP001180724">
    <property type="component" value="Unassembled WGS sequence"/>
</dbReference>
<keyword evidence="5 8" id="KW-0560">Oxidoreductase</keyword>
<dbReference type="PRINTS" id="PR00359">
    <property type="entry name" value="BP450"/>
</dbReference>
<keyword evidence="3 8" id="KW-0349">Heme</keyword>
<evidence type="ECO:0000256" key="1">
    <source>
        <dbReference type="ARBA" id="ARBA00001971"/>
    </source>
</evidence>
<dbReference type="PANTHER" id="PTHR46696:SF5">
    <property type="entry name" value="CYTOCHROME P450 BJ-1"/>
    <property type="match status" value="1"/>
</dbReference>
<dbReference type="InterPro" id="IPR017972">
    <property type="entry name" value="Cyt_P450_CS"/>
</dbReference>
<dbReference type="SUPFAM" id="SSF48264">
    <property type="entry name" value="Cytochrome P450"/>
    <property type="match status" value="1"/>
</dbReference>
<evidence type="ECO:0000256" key="7">
    <source>
        <dbReference type="ARBA" id="ARBA00023033"/>
    </source>
</evidence>
<dbReference type="PANTHER" id="PTHR46696">
    <property type="entry name" value="P450, PUTATIVE (EUROFUNG)-RELATED"/>
    <property type="match status" value="1"/>
</dbReference>
<evidence type="ECO:0000256" key="8">
    <source>
        <dbReference type="RuleBase" id="RU000461"/>
    </source>
</evidence>
<evidence type="ECO:0000256" key="6">
    <source>
        <dbReference type="ARBA" id="ARBA00023004"/>
    </source>
</evidence>
<organism evidence="9 10">
    <name type="scientific">Streptomyces lancefieldiae</name>
    <dbReference type="NCBI Taxonomy" id="3075520"/>
    <lineage>
        <taxon>Bacteria</taxon>
        <taxon>Bacillati</taxon>
        <taxon>Actinomycetota</taxon>
        <taxon>Actinomycetes</taxon>
        <taxon>Kitasatosporales</taxon>
        <taxon>Streptomycetaceae</taxon>
        <taxon>Streptomyces</taxon>
    </lineage>
</organism>
<reference evidence="9" key="1">
    <citation type="submission" date="2024-05" db="EMBL/GenBank/DDBJ databases">
        <title>30 novel species of actinomycetes from the DSMZ collection.</title>
        <authorList>
            <person name="Nouioui I."/>
        </authorList>
    </citation>
    <scope>NUCLEOTIDE SEQUENCE</scope>
    <source>
        <strain evidence="9">DSM 40712</strain>
    </source>
</reference>
<evidence type="ECO:0000313" key="9">
    <source>
        <dbReference type="EMBL" id="MDT0615361.1"/>
    </source>
</evidence>
<gene>
    <name evidence="9" type="ORF">RM812_34995</name>
</gene>
<evidence type="ECO:0000256" key="3">
    <source>
        <dbReference type="ARBA" id="ARBA00022617"/>
    </source>
</evidence>
<keyword evidence="7 8" id="KW-0503">Monooxygenase</keyword>
<keyword evidence="10" id="KW-1185">Reference proteome</keyword>
<keyword evidence="4 8" id="KW-0479">Metal-binding</keyword>
<evidence type="ECO:0000256" key="5">
    <source>
        <dbReference type="ARBA" id="ARBA00023002"/>
    </source>
</evidence>
<dbReference type="EMBL" id="JAVRFH010000059">
    <property type="protein sequence ID" value="MDT0615361.1"/>
    <property type="molecule type" value="Genomic_DNA"/>
</dbReference>